<dbReference type="InterPro" id="IPR002934">
    <property type="entry name" value="Polymerase_NTP_transf_dom"/>
</dbReference>
<evidence type="ECO:0000313" key="4">
    <source>
        <dbReference type="Proteomes" id="UP000577956"/>
    </source>
</evidence>
<dbReference type="EMBL" id="JACCBK010000001">
    <property type="protein sequence ID" value="NYD86372.1"/>
    <property type="molecule type" value="Genomic_DNA"/>
</dbReference>
<dbReference type="RefSeq" id="WP_179625348.1">
    <property type="nucleotide sequence ID" value="NZ_BAABFI010000001.1"/>
</dbReference>
<dbReference type="Pfam" id="PF01909">
    <property type="entry name" value="NTP_transf_2"/>
    <property type="match status" value="1"/>
</dbReference>
<sequence>MSSHRRRHTFRRAWQADVVVRHAPREPDDLEPGRGLHDAEVVEPGRDLQHADRAHSDSREYYFARVSHEVLEGAEMDVAHPLTAVLPSAHGPVLAVLASTTRPLTGRAIAELTQPHVSQSRVARILRELVDAGVVNREPAGSAALFTLNREHLAAPAVEALVSLRTLLWERIAAHVGGWTHPPTGVIVFGSTARGDGDANSDIDLLVIRPADIDDGDEHWQADLTDLAASVTRWTGNPCEIVDRSTSDLRTMSADGERLLAEIRRDGRAVVGSVALVPAPEAA</sequence>
<feature type="domain" description="Polymerase nucleotidyl transferase" evidence="2">
    <location>
        <begin position="182"/>
        <end position="212"/>
    </location>
</feature>
<reference evidence="3 4" key="1">
    <citation type="submission" date="2020-07" db="EMBL/GenBank/DDBJ databases">
        <title>Sequencing the genomes of 1000 actinobacteria strains.</title>
        <authorList>
            <person name="Klenk H.-P."/>
        </authorList>
    </citation>
    <scope>NUCLEOTIDE SEQUENCE [LARGE SCALE GENOMIC DNA]</scope>
    <source>
        <strain evidence="3 4">DSM 24482</strain>
    </source>
</reference>
<proteinExistence type="predicted"/>
<evidence type="ECO:0000259" key="2">
    <source>
        <dbReference type="Pfam" id="PF01909"/>
    </source>
</evidence>
<feature type="region of interest" description="Disordered" evidence="1">
    <location>
        <begin position="24"/>
        <end position="54"/>
    </location>
</feature>
<name>A0A7Y9JY58_9CELL</name>
<organism evidence="3 4">
    <name type="scientific">Cellulomonas oligotrophica</name>
    <dbReference type="NCBI Taxonomy" id="931536"/>
    <lineage>
        <taxon>Bacteria</taxon>
        <taxon>Bacillati</taxon>
        <taxon>Actinomycetota</taxon>
        <taxon>Actinomycetes</taxon>
        <taxon>Micrococcales</taxon>
        <taxon>Cellulomonadaceae</taxon>
        <taxon>Cellulomonas</taxon>
    </lineage>
</organism>
<dbReference type="InterPro" id="IPR036388">
    <property type="entry name" value="WH-like_DNA-bd_sf"/>
</dbReference>
<protein>
    <recommendedName>
        <fullName evidence="2">Polymerase nucleotidyl transferase domain-containing protein</fullName>
    </recommendedName>
</protein>
<dbReference type="SUPFAM" id="SSF81301">
    <property type="entry name" value="Nucleotidyltransferase"/>
    <property type="match status" value="1"/>
</dbReference>
<comment type="caution">
    <text evidence="3">The sequence shown here is derived from an EMBL/GenBank/DDBJ whole genome shotgun (WGS) entry which is preliminary data.</text>
</comment>
<gene>
    <name evidence="3" type="ORF">BKA21_001921</name>
</gene>
<accession>A0A7Y9JY58</accession>
<dbReference type="CDD" id="cd05403">
    <property type="entry name" value="NT_KNTase_like"/>
    <property type="match status" value="1"/>
</dbReference>
<dbReference type="Gene3D" id="3.30.460.10">
    <property type="entry name" value="Beta Polymerase, domain 2"/>
    <property type="match status" value="1"/>
</dbReference>
<dbReference type="InterPro" id="IPR011991">
    <property type="entry name" value="ArsR-like_HTH"/>
</dbReference>
<dbReference type="GO" id="GO:0016779">
    <property type="term" value="F:nucleotidyltransferase activity"/>
    <property type="evidence" value="ECO:0007669"/>
    <property type="project" value="InterPro"/>
</dbReference>
<evidence type="ECO:0000313" key="3">
    <source>
        <dbReference type="EMBL" id="NYD86372.1"/>
    </source>
</evidence>
<dbReference type="InterPro" id="IPR043519">
    <property type="entry name" value="NT_sf"/>
</dbReference>
<dbReference type="Gene3D" id="1.10.10.10">
    <property type="entry name" value="Winged helix-like DNA-binding domain superfamily/Winged helix DNA-binding domain"/>
    <property type="match status" value="1"/>
</dbReference>
<dbReference type="Proteomes" id="UP000577956">
    <property type="component" value="Unassembled WGS sequence"/>
</dbReference>
<dbReference type="InterPro" id="IPR036390">
    <property type="entry name" value="WH_DNA-bd_sf"/>
</dbReference>
<dbReference type="AlphaFoldDB" id="A0A7Y9JY58"/>
<evidence type="ECO:0000256" key="1">
    <source>
        <dbReference type="SAM" id="MobiDB-lite"/>
    </source>
</evidence>
<dbReference type="SUPFAM" id="SSF46785">
    <property type="entry name" value="Winged helix' DNA-binding domain"/>
    <property type="match status" value="1"/>
</dbReference>
<dbReference type="CDD" id="cd00090">
    <property type="entry name" value="HTH_ARSR"/>
    <property type="match status" value="1"/>
</dbReference>